<reference evidence="2 3" key="1">
    <citation type="submission" date="2017-02" db="EMBL/GenBank/DDBJ databases">
        <authorList>
            <person name="Peterson S.W."/>
        </authorList>
    </citation>
    <scope>NUCLEOTIDE SEQUENCE [LARGE SCALE GENOMIC DNA]</scope>
    <source>
        <strain evidence="2 3">CECT 9027</strain>
    </source>
</reference>
<keyword evidence="1" id="KW-0812">Transmembrane</keyword>
<dbReference type="EMBL" id="FUFT01000002">
    <property type="protein sequence ID" value="SJL83228.1"/>
    <property type="molecule type" value="Genomic_DNA"/>
</dbReference>
<dbReference type="RefSeq" id="WP_205408775.1">
    <property type="nucleotide sequence ID" value="NZ_AP024887.1"/>
</dbReference>
<gene>
    <name evidence="2" type="ORF">VPAL9027_01182</name>
</gene>
<protein>
    <submittedName>
        <fullName evidence="2">Uncharacterized protein</fullName>
    </submittedName>
</protein>
<keyword evidence="3" id="KW-1185">Reference proteome</keyword>
<organism evidence="2 3">
    <name type="scientific">Vibrio palustris</name>
    <dbReference type="NCBI Taxonomy" id="1918946"/>
    <lineage>
        <taxon>Bacteria</taxon>
        <taxon>Pseudomonadati</taxon>
        <taxon>Pseudomonadota</taxon>
        <taxon>Gammaproteobacteria</taxon>
        <taxon>Vibrionales</taxon>
        <taxon>Vibrionaceae</taxon>
        <taxon>Vibrio</taxon>
    </lineage>
</organism>
<keyword evidence="1" id="KW-0472">Membrane</keyword>
<name>A0A1R4B2T7_9VIBR</name>
<sequence>MNFKRTWLFWLVIFIVPLLAIVLAGICGNEIGIYDESVLYITGEFLHSIVVSVSTSLIAAGVVYLFIDKKLRELLAHDEVITVVLKTKEGETKECPPMSRKDFCRQEVLGYLGMLGGPERFSLNYMKKKEFGKRILEIQQGKGNEKLTIHCTDDEFKQFDSDYHVNDDITVVLRSESGKEIKCPPMPRKAFNRAEVLSYIGMLSDAQQFDIASLKSRQFGEDLLKVSKSKEQLLVIPCTDQEFESLNELG</sequence>
<evidence type="ECO:0000313" key="2">
    <source>
        <dbReference type="EMBL" id="SJL83228.1"/>
    </source>
</evidence>
<proteinExistence type="predicted"/>
<evidence type="ECO:0000313" key="3">
    <source>
        <dbReference type="Proteomes" id="UP000189475"/>
    </source>
</evidence>
<keyword evidence="1" id="KW-1133">Transmembrane helix</keyword>
<evidence type="ECO:0000256" key="1">
    <source>
        <dbReference type="SAM" id="Phobius"/>
    </source>
</evidence>
<dbReference type="AlphaFoldDB" id="A0A1R4B2T7"/>
<feature type="transmembrane region" description="Helical" evidence="1">
    <location>
        <begin position="48"/>
        <end position="67"/>
    </location>
</feature>
<dbReference type="Proteomes" id="UP000189475">
    <property type="component" value="Unassembled WGS sequence"/>
</dbReference>
<accession>A0A1R4B2T7</accession>
<dbReference type="STRING" id="1918946.VPAL9027_01182"/>